<comment type="caution">
    <text evidence="1">The sequence shown here is derived from an EMBL/GenBank/DDBJ whole genome shotgun (WGS) entry which is preliminary data.</text>
</comment>
<reference evidence="1" key="1">
    <citation type="journal article" date="2015" name="Nature">
        <title>Complex archaea that bridge the gap between prokaryotes and eukaryotes.</title>
        <authorList>
            <person name="Spang A."/>
            <person name="Saw J.H."/>
            <person name="Jorgensen S.L."/>
            <person name="Zaremba-Niedzwiedzka K."/>
            <person name="Martijn J."/>
            <person name="Lind A.E."/>
            <person name="van Eijk R."/>
            <person name="Schleper C."/>
            <person name="Guy L."/>
            <person name="Ettema T.J."/>
        </authorList>
    </citation>
    <scope>NUCLEOTIDE SEQUENCE</scope>
</reference>
<name>A0A0F9V530_9ZZZZ</name>
<dbReference type="AlphaFoldDB" id="A0A0F9V530"/>
<accession>A0A0F9V530</accession>
<dbReference type="EMBL" id="LAZR01000675">
    <property type="protein sequence ID" value="KKN60993.1"/>
    <property type="molecule type" value="Genomic_DNA"/>
</dbReference>
<organism evidence="1">
    <name type="scientific">marine sediment metagenome</name>
    <dbReference type="NCBI Taxonomy" id="412755"/>
    <lineage>
        <taxon>unclassified sequences</taxon>
        <taxon>metagenomes</taxon>
        <taxon>ecological metagenomes</taxon>
    </lineage>
</organism>
<gene>
    <name evidence="1" type="ORF">LCGC14_0526180</name>
</gene>
<proteinExistence type="predicted"/>
<sequence length="70" mass="8183">MKSESLIEQDKRDRLVAEWILKVATLEKLLLSKGLITQQELAESYMESVTHMNDFMKIVMAQKNENNKKN</sequence>
<protein>
    <submittedName>
        <fullName evidence="1">Uncharacterized protein</fullName>
    </submittedName>
</protein>
<evidence type="ECO:0000313" key="1">
    <source>
        <dbReference type="EMBL" id="KKN60993.1"/>
    </source>
</evidence>